<feature type="transmembrane region" description="Helical" evidence="9">
    <location>
        <begin position="297"/>
        <end position="320"/>
    </location>
</feature>
<dbReference type="Pfam" id="PF01769">
    <property type="entry name" value="MgtE"/>
    <property type="match status" value="1"/>
</dbReference>
<keyword evidence="7 9" id="KW-0472">Membrane</keyword>
<gene>
    <name evidence="11" type="ORF">Rsub_06975</name>
</gene>
<comment type="caution">
    <text evidence="11">The sequence shown here is derived from an EMBL/GenBank/DDBJ whole genome shotgun (WGS) entry which is preliminary data.</text>
</comment>
<organism evidence="11 12">
    <name type="scientific">Raphidocelis subcapitata</name>
    <dbReference type="NCBI Taxonomy" id="307507"/>
    <lineage>
        <taxon>Eukaryota</taxon>
        <taxon>Viridiplantae</taxon>
        <taxon>Chlorophyta</taxon>
        <taxon>core chlorophytes</taxon>
        <taxon>Chlorophyceae</taxon>
        <taxon>CS clade</taxon>
        <taxon>Sphaeropleales</taxon>
        <taxon>Selenastraceae</taxon>
        <taxon>Raphidocelis</taxon>
    </lineage>
</organism>
<evidence type="ECO:0000256" key="2">
    <source>
        <dbReference type="ARBA" id="ARBA00009749"/>
    </source>
</evidence>
<comment type="subcellular location">
    <subcellularLocation>
        <location evidence="1">Membrane</location>
        <topology evidence="1">Multi-pass membrane protein</topology>
    </subcellularLocation>
</comment>
<evidence type="ECO:0000256" key="7">
    <source>
        <dbReference type="ARBA" id="ARBA00023136"/>
    </source>
</evidence>
<keyword evidence="6 9" id="KW-1133">Transmembrane helix</keyword>
<evidence type="ECO:0000256" key="4">
    <source>
        <dbReference type="ARBA" id="ARBA00022692"/>
    </source>
</evidence>
<evidence type="ECO:0000256" key="3">
    <source>
        <dbReference type="ARBA" id="ARBA00022448"/>
    </source>
</evidence>
<dbReference type="AlphaFoldDB" id="A0A2V0P8Y7"/>
<keyword evidence="3" id="KW-0813">Transport</keyword>
<evidence type="ECO:0000256" key="9">
    <source>
        <dbReference type="SAM" id="Phobius"/>
    </source>
</evidence>
<dbReference type="OrthoDB" id="48232at2759"/>
<evidence type="ECO:0000256" key="5">
    <source>
        <dbReference type="ARBA" id="ARBA00022842"/>
    </source>
</evidence>
<evidence type="ECO:0000313" key="12">
    <source>
        <dbReference type="Proteomes" id="UP000247498"/>
    </source>
</evidence>
<dbReference type="PANTHER" id="PTHR41394">
    <property type="entry name" value="MAGNESIUM TRANSPORTER MGTE"/>
    <property type="match status" value="1"/>
</dbReference>
<keyword evidence="5" id="KW-0460">Magnesium</keyword>
<dbReference type="GO" id="GO:0008324">
    <property type="term" value="F:monoatomic cation transmembrane transporter activity"/>
    <property type="evidence" value="ECO:0007669"/>
    <property type="project" value="InterPro"/>
</dbReference>
<dbReference type="InParanoid" id="A0A2V0P8Y7"/>
<dbReference type="InterPro" id="IPR006667">
    <property type="entry name" value="SLC41_membr_dom"/>
</dbReference>
<feature type="compositionally biased region" description="Low complexity" evidence="8">
    <location>
        <begin position="70"/>
        <end position="91"/>
    </location>
</feature>
<dbReference type="EMBL" id="BDRX01000050">
    <property type="protein sequence ID" value="GBF94353.1"/>
    <property type="molecule type" value="Genomic_DNA"/>
</dbReference>
<dbReference type="InterPro" id="IPR036739">
    <property type="entry name" value="SLC41_membr_dom_sf"/>
</dbReference>
<evidence type="ECO:0000256" key="1">
    <source>
        <dbReference type="ARBA" id="ARBA00004141"/>
    </source>
</evidence>
<evidence type="ECO:0000259" key="10">
    <source>
        <dbReference type="Pfam" id="PF01769"/>
    </source>
</evidence>
<feature type="region of interest" description="Disordered" evidence="8">
    <location>
        <begin position="40"/>
        <end position="91"/>
    </location>
</feature>
<evidence type="ECO:0000313" key="11">
    <source>
        <dbReference type="EMBL" id="GBF94353.1"/>
    </source>
</evidence>
<evidence type="ECO:0000256" key="6">
    <source>
        <dbReference type="ARBA" id="ARBA00022989"/>
    </source>
</evidence>
<evidence type="ECO:0000256" key="8">
    <source>
        <dbReference type="SAM" id="MobiDB-lite"/>
    </source>
</evidence>
<accession>A0A2V0P8Y7</accession>
<dbReference type="STRING" id="307507.A0A2V0P8Y7"/>
<comment type="similarity">
    <text evidence="2">Belongs to the SLC41A transporter family.</text>
</comment>
<dbReference type="GO" id="GO:0016020">
    <property type="term" value="C:membrane"/>
    <property type="evidence" value="ECO:0007669"/>
    <property type="project" value="UniProtKB-SubCell"/>
</dbReference>
<feature type="transmembrane region" description="Helical" evidence="9">
    <location>
        <begin position="264"/>
        <end position="285"/>
    </location>
</feature>
<reference evidence="11 12" key="1">
    <citation type="journal article" date="2018" name="Sci. Rep.">
        <title>Raphidocelis subcapitata (=Pseudokirchneriella subcapitata) provides an insight into genome evolution and environmental adaptations in the Sphaeropleales.</title>
        <authorList>
            <person name="Suzuki S."/>
            <person name="Yamaguchi H."/>
            <person name="Nakajima N."/>
            <person name="Kawachi M."/>
        </authorList>
    </citation>
    <scope>NUCLEOTIDE SEQUENCE [LARGE SCALE GENOMIC DNA]</scope>
    <source>
        <strain evidence="11 12">NIES-35</strain>
    </source>
</reference>
<dbReference type="Proteomes" id="UP000247498">
    <property type="component" value="Unassembled WGS sequence"/>
</dbReference>
<proteinExistence type="inferred from homology"/>
<keyword evidence="12" id="KW-1185">Reference proteome</keyword>
<feature type="transmembrane region" description="Helical" evidence="9">
    <location>
        <begin position="229"/>
        <end position="252"/>
    </location>
</feature>
<dbReference type="PANTHER" id="PTHR41394:SF8">
    <property type="entry name" value="MAGNESIUM TRANSPORTER MGTE"/>
    <property type="match status" value="1"/>
</dbReference>
<feature type="transmembrane region" description="Helical" evidence="9">
    <location>
        <begin position="156"/>
        <end position="175"/>
    </location>
</feature>
<sequence length="326" mass="32637">MIARLGGQRPQLRSRSASVACRAVEGGLKRLLWATRKAVNKRANETRKGGAGSTAGSTAHAGEPSSAAVLAPAESSGPAPPGSATRSGSSTSRGLAAALTSIDGFDGLDALDLTTPARKGGAEGAAGVGAHGGVDVGGGVDYSHVSVLGIARSRTGWLALFGAGLLFAALVVEQFEDVLEKHVELSFFVPLIMGHGGNTGSQAVTTVIRALALKQVSQRDAAKVVLKEAAAGGLMGGVIGLAILGFSCLLPGDGISTEVGATVAIALPLVSLWANGLGAALTLLADRLRLDPAVTSIPAATTVIDASGIYLYLSVARMLIGDQLST</sequence>
<dbReference type="Gene3D" id="1.10.357.20">
    <property type="entry name" value="SLC41 divalent cation transporters, integral membrane domain"/>
    <property type="match status" value="1"/>
</dbReference>
<name>A0A2V0P8Y7_9CHLO</name>
<keyword evidence="4 9" id="KW-0812">Transmembrane</keyword>
<protein>
    <submittedName>
        <fullName evidence="11">Magnesium transporter</fullName>
    </submittedName>
</protein>
<feature type="domain" description="SLC41A/MgtE integral membrane" evidence="10">
    <location>
        <begin position="189"/>
        <end position="314"/>
    </location>
</feature>
<dbReference type="SUPFAM" id="SSF161093">
    <property type="entry name" value="MgtE membrane domain-like"/>
    <property type="match status" value="1"/>
</dbReference>